<comment type="caution">
    <text evidence="5">The sequence shown here is derived from an EMBL/GenBank/DDBJ whole genome shotgun (WGS) entry which is preliminary data.</text>
</comment>
<accession>A0A840V2C8</accession>
<dbReference type="AlphaFoldDB" id="A0A840V2C8"/>
<keyword evidence="3" id="KW-0472">Membrane</keyword>
<dbReference type="InterPro" id="IPR036097">
    <property type="entry name" value="HisK_dim/P_sf"/>
</dbReference>
<keyword evidence="3" id="KW-0812">Transmembrane</keyword>
<keyword evidence="6" id="KW-1185">Reference proteome</keyword>
<organism evidence="5 6">
    <name type="scientific">Haloferula luteola</name>
    <dbReference type="NCBI Taxonomy" id="595692"/>
    <lineage>
        <taxon>Bacteria</taxon>
        <taxon>Pseudomonadati</taxon>
        <taxon>Verrucomicrobiota</taxon>
        <taxon>Verrucomicrobiia</taxon>
        <taxon>Verrucomicrobiales</taxon>
        <taxon>Verrucomicrobiaceae</taxon>
        <taxon>Haloferula</taxon>
    </lineage>
</organism>
<evidence type="ECO:0000313" key="6">
    <source>
        <dbReference type="Proteomes" id="UP000557717"/>
    </source>
</evidence>
<feature type="domain" description="Signal transduction histidine kinase dimerisation/phosphoacceptor" evidence="4">
    <location>
        <begin position="267"/>
        <end position="333"/>
    </location>
</feature>
<evidence type="ECO:0000256" key="1">
    <source>
        <dbReference type="ARBA" id="ARBA00000085"/>
    </source>
</evidence>
<dbReference type="Proteomes" id="UP000557717">
    <property type="component" value="Unassembled WGS sequence"/>
</dbReference>
<comment type="catalytic activity">
    <reaction evidence="1">
        <text>ATP + protein L-histidine = ADP + protein N-phospho-L-histidine.</text>
        <dbReference type="EC" id="2.7.13.3"/>
    </reaction>
</comment>
<evidence type="ECO:0000256" key="2">
    <source>
        <dbReference type="ARBA" id="ARBA00012438"/>
    </source>
</evidence>
<name>A0A840V2C8_9BACT</name>
<feature type="transmembrane region" description="Helical" evidence="3">
    <location>
        <begin position="234"/>
        <end position="257"/>
    </location>
</feature>
<dbReference type="InterPro" id="IPR003661">
    <property type="entry name" value="HisK_dim/P_dom"/>
</dbReference>
<dbReference type="EC" id="2.7.13.3" evidence="2"/>
<dbReference type="Pfam" id="PF00512">
    <property type="entry name" value="HisKA"/>
    <property type="match status" value="1"/>
</dbReference>
<keyword evidence="3" id="KW-1133">Transmembrane helix</keyword>
<dbReference type="SUPFAM" id="SSF47384">
    <property type="entry name" value="Homodimeric domain of signal transducing histidine kinase"/>
    <property type="match status" value="1"/>
</dbReference>
<dbReference type="CDD" id="cd00082">
    <property type="entry name" value="HisKA"/>
    <property type="match status" value="1"/>
</dbReference>
<evidence type="ECO:0000313" key="5">
    <source>
        <dbReference type="EMBL" id="MBB5352145.1"/>
    </source>
</evidence>
<dbReference type="Gene3D" id="1.10.287.130">
    <property type="match status" value="1"/>
</dbReference>
<sequence>MKGIKSGTAVTLGTLGIVGVMAALIASAGWQMSRRVAWVPVTNSTEWWESRFGRGVAQLDALEDAWERALAGVAEGHRVGQPGTAEVAGVKCVYRIDAQRPEALWLEGERMDPAPVLGRFAKQESGWVLPDSSLEGSGFLEGGQGRLAYRYGNGRQAILLILDRAAAAEIAAQELDDRQGNTEEGGEWEWQIPGAVDLAGRERPADESVRHLSVFGPWTLKVWNRVVAEVSYDVPVLLGGFVLAGGVLLAGGWLVAVQRRALNLAARQVSFANQVSHELRTPITNLMLNADLAQIEIERMGSGFPRLGVMREEMERLSRVVENVLEFSRAERREVEVKSCDLVERVDEWWRDSGFPMRGKAWCWSGRGRRRVR</sequence>
<reference evidence="5 6" key="1">
    <citation type="submission" date="2020-08" db="EMBL/GenBank/DDBJ databases">
        <title>Genomic Encyclopedia of Type Strains, Phase IV (KMG-IV): sequencing the most valuable type-strain genomes for metagenomic binning, comparative biology and taxonomic classification.</title>
        <authorList>
            <person name="Goeker M."/>
        </authorList>
    </citation>
    <scope>NUCLEOTIDE SEQUENCE [LARGE SCALE GENOMIC DNA]</scope>
    <source>
        <strain evidence="5 6">YC6886</strain>
    </source>
</reference>
<protein>
    <recommendedName>
        <fullName evidence="2">histidine kinase</fullName>
        <ecNumber evidence="2">2.7.13.3</ecNumber>
    </recommendedName>
</protein>
<evidence type="ECO:0000259" key="4">
    <source>
        <dbReference type="SMART" id="SM00388"/>
    </source>
</evidence>
<evidence type="ECO:0000256" key="3">
    <source>
        <dbReference type="SAM" id="Phobius"/>
    </source>
</evidence>
<dbReference type="GO" id="GO:0000155">
    <property type="term" value="F:phosphorelay sensor kinase activity"/>
    <property type="evidence" value="ECO:0007669"/>
    <property type="project" value="InterPro"/>
</dbReference>
<dbReference type="EMBL" id="JACHFD010000010">
    <property type="protein sequence ID" value="MBB5352145.1"/>
    <property type="molecule type" value="Genomic_DNA"/>
</dbReference>
<gene>
    <name evidence="5" type="ORF">HNR46_002386</name>
</gene>
<proteinExistence type="predicted"/>
<dbReference type="SMART" id="SM00388">
    <property type="entry name" value="HisKA"/>
    <property type="match status" value="1"/>
</dbReference>
<dbReference type="RefSeq" id="WP_184018913.1">
    <property type="nucleotide sequence ID" value="NZ_JACHFD010000010.1"/>
</dbReference>